<feature type="domain" description="Helicase C-terminal" evidence="8">
    <location>
        <begin position="394"/>
        <end position="547"/>
    </location>
</feature>
<dbReference type="PANTHER" id="PTHR24031">
    <property type="entry name" value="RNA HELICASE"/>
    <property type="match status" value="1"/>
</dbReference>
<evidence type="ECO:0000313" key="10">
    <source>
        <dbReference type="WBParaSite" id="Minc3s02862g31866"/>
    </source>
</evidence>
<dbReference type="GO" id="GO:0003723">
    <property type="term" value="F:RNA binding"/>
    <property type="evidence" value="ECO:0007669"/>
    <property type="project" value="UniProtKB-UniRule"/>
</dbReference>
<keyword evidence="2 5" id="KW-0378">Hydrolase</keyword>
<feature type="domain" description="Helicase ATP-binding" evidence="7">
    <location>
        <begin position="143"/>
        <end position="344"/>
    </location>
</feature>
<keyword evidence="1 5" id="KW-0547">Nucleotide-binding</keyword>
<dbReference type="Proteomes" id="UP000887563">
    <property type="component" value="Unplaced"/>
</dbReference>
<comment type="domain">
    <text evidence="5">The Q motif is unique to and characteristic of the DEAD box family of RNA helicases and controls ATP binding and hydrolysis.</text>
</comment>
<dbReference type="InterPro" id="IPR011545">
    <property type="entry name" value="DEAD/DEAH_box_helicase_dom"/>
</dbReference>
<reference evidence="10" key="1">
    <citation type="submission" date="2022-11" db="UniProtKB">
        <authorList>
            <consortium name="WormBaseParasite"/>
        </authorList>
    </citation>
    <scope>IDENTIFICATION</scope>
</reference>
<protein>
    <recommendedName>
        <fullName evidence="5">ATP-dependent RNA helicase</fullName>
        <ecNumber evidence="5">3.6.4.13</ecNumber>
    </recommendedName>
</protein>
<comment type="function">
    <text evidence="5">RNA helicase.</text>
</comment>
<comment type="similarity">
    <text evidence="5">Belongs to the DEAD box helicase family.</text>
</comment>
<evidence type="ECO:0000256" key="6">
    <source>
        <dbReference type="SAM" id="MobiDB-lite"/>
    </source>
</evidence>
<keyword evidence="3 5" id="KW-0067">ATP-binding</keyword>
<accession>A0A914MYA2</accession>
<dbReference type="WBParaSite" id="Minc3s02862g31866">
    <property type="protein sequence ID" value="Minc3s02862g31866"/>
    <property type="gene ID" value="Minc3s02862g31866"/>
</dbReference>
<feature type="compositionally biased region" description="Low complexity" evidence="6">
    <location>
        <begin position="14"/>
        <end position="26"/>
    </location>
</feature>
<dbReference type="SMART" id="SM00490">
    <property type="entry name" value="HELICc"/>
    <property type="match status" value="1"/>
</dbReference>
<dbReference type="InterPro" id="IPR027417">
    <property type="entry name" value="P-loop_NTPase"/>
</dbReference>
<evidence type="ECO:0000256" key="5">
    <source>
        <dbReference type="RuleBase" id="RU365068"/>
    </source>
</evidence>
<dbReference type="Pfam" id="PF00271">
    <property type="entry name" value="Helicase_C"/>
    <property type="match status" value="1"/>
</dbReference>
<keyword evidence="4 5" id="KW-0694">RNA-binding</keyword>
<evidence type="ECO:0000313" key="9">
    <source>
        <dbReference type="Proteomes" id="UP000887563"/>
    </source>
</evidence>
<dbReference type="SUPFAM" id="SSF52540">
    <property type="entry name" value="P-loop containing nucleoside triphosphate hydrolases"/>
    <property type="match status" value="1"/>
</dbReference>
<sequence>MSSSGEEFVDLDQELSSCESTSSESSFKTKQIKNKIKRDLNINLKELDVKDGEDLPENGVYKVIGQVDEQPVLEKKANKFTEPWIANAHKFCAKMLVNSVNLLPLDELLKFGLKQEFVNKLNTYTNVCFPVQSSVLPILLNNKNVFLPARDVVICSPTGSGKTLCYVLPILNNIHFVEDASAVYALIIAPSASLTEQIFKEFEKFNVFNTKIVALYGNTSYFHERSLLFPNNSCISQAHLIIATPGRLLDHLMDNDGNFINLSMLRFLVIDEADKMQDTARIEWLDVIERLSCASIASTNNLSISSLTNNYKQNCHLQKILVSATLLLDVNKLYIWNLRCPQLFLATDKEVEEENKEEQQNGESDHMSILLPECLTHKILICDQKLKPLILFQQIKLHINEWNKIIVFVNKKFAIFIQTSYRLSYLLQKLGSSNLFKLAELSSNLHRYRLLKLIKSFRNGKIRILIACDQFSRGVDVQDVDCVINYDVPINERIFIHRAGRTARAMKGGLLLSLFTKDEKMRLRKQLSGHNLWKNVEELNTYKVEDEEAIKQYKKALAQLESECLPKTFKIRRKRISGNDQ</sequence>
<dbReference type="PROSITE" id="PS51194">
    <property type="entry name" value="HELICASE_CTER"/>
    <property type="match status" value="1"/>
</dbReference>
<feature type="region of interest" description="Disordered" evidence="6">
    <location>
        <begin position="1"/>
        <end position="30"/>
    </location>
</feature>
<organism evidence="9 10">
    <name type="scientific">Meloidogyne incognita</name>
    <name type="common">Southern root-knot nematode worm</name>
    <name type="synonym">Oxyuris incognita</name>
    <dbReference type="NCBI Taxonomy" id="6306"/>
    <lineage>
        <taxon>Eukaryota</taxon>
        <taxon>Metazoa</taxon>
        <taxon>Ecdysozoa</taxon>
        <taxon>Nematoda</taxon>
        <taxon>Chromadorea</taxon>
        <taxon>Rhabditida</taxon>
        <taxon>Tylenchina</taxon>
        <taxon>Tylenchomorpha</taxon>
        <taxon>Tylenchoidea</taxon>
        <taxon>Meloidogynidae</taxon>
        <taxon>Meloidogyninae</taxon>
        <taxon>Meloidogyne</taxon>
        <taxon>Meloidogyne incognita group</taxon>
    </lineage>
</organism>
<evidence type="ECO:0000256" key="3">
    <source>
        <dbReference type="ARBA" id="ARBA00022840"/>
    </source>
</evidence>
<dbReference type="PROSITE" id="PS51192">
    <property type="entry name" value="HELICASE_ATP_BIND_1"/>
    <property type="match status" value="1"/>
</dbReference>
<keyword evidence="5" id="KW-0347">Helicase</keyword>
<proteinExistence type="inferred from homology"/>
<dbReference type="AlphaFoldDB" id="A0A914MYA2"/>
<dbReference type="CDD" id="cd18787">
    <property type="entry name" value="SF2_C_DEAD"/>
    <property type="match status" value="1"/>
</dbReference>
<dbReference type="InterPro" id="IPR001650">
    <property type="entry name" value="Helicase_C-like"/>
</dbReference>
<evidence type="ECO:0000259" key="7">
    <source>
        <dbReference type="PROSITE" id="PS51192"/>
    </source>
</evidence>
<dbReference type="InterPro" id="IPR014001">
    <property type="entry name" value="Helicase_ATP-bd"/>
</dbReference>
<dbReference type="Pfam" id="PF00270">
    <property type="entry name" value="DEAD"/>
    <property type="match status" value="1"/>
</dbReference>
<dbReference type="Gene3D" id="3.40.50.300">
    <property type="entry name" value="P-loop containing nucleotide triphosphate hydrolases"/>
    <property type="match status" value="2"/>
</dbReference>
<dbReference type="GO" id="GO:0003724">
    <property type="term" value="F:RNA helicase activity"/>
    <property type="evidence" value="ECO:0007669"/>
    <property type="project" value="UniProtKB-EC"/>
</dbReference>
<evidence type="ECO:0000256" key="1">
    <source>
        <dbReference type="ARBA" id="ARBA00022741"/>
    </source>
</evidence>
<dbReference type="GO" id="GO:0005524">
    <property type="term" value="F:ATP binding"/>
    <property type="evidence" value="ECO:0007669"/>
    <property type="project" value="UniProtKB-UniRule"/>
</dbReference>
<comment type="catalytic activity">
    <reaction evidence="5">
        <text>ATP + H2O = ADP + phosphate + H(+)</text>
        <dbReference type="Rhea" id="RHEA:13065"/>
        <dbReference type="ChEBI" id="CHEBI:15377"/>
        <dbReference type="ChEBI" id="CHEBI:15378"/>
        <dbReference type="ChEBI" id="CHEBI:30616"/>
        <dbReference type="ChEBI" id="CHEBI:43474"/>
        <dbReference type="ChEBI" id="CHEBI:456216"/>
        <dbReference type="EC" id="3.6.4.13"/>
    </reaction>
</comment>
<name>A0A914MYA2_MELIC</name>
<dbReference type="GO" id="GO:0016787">
    <property type="term" value="F:hydrolase activity"/>
    <property type="evidence" value="ECO:0007669"/>
    <property type="project" value="UniProtKB-KW"/>
</dbReference>
<dbReference type="SMART" id="SM00487">
    <property type="entry name" value="DEXDc"/>
    <property type="match status" value="1"/>
</dbReference>
<dbReference type="EC" id="3.6.4.13" evidence="5"/>
<evidence type="ECO:0000256" key="2">
    <source>
        <dbReference type="ARBA" id="ARBA00022801"/>
    </source>
</evidence>
<evidence type="ECO:0000259" key="8">
    <source>
        <dbReference type="PROSITE" id="PS51194"/>
    </source>
</evidence>
<keyword evidence="9" id="KW-1185">Reference proteome</keyword>
<evidence type="ECO:0000256" key="4">
    <source>
        <dbReference type="ARBA" id="ARBA00022884"/>
    </source>
</evidence>